<evidence type="ECO:0000256" key="1">
    <source>
        <dbReference type="SAM" id="SignalP"/>
    </source>
</evidence>
<keyword evidence="3" id="KW-1185">Reference proteome</keyword>
<reference evidence="2 3" key="1">
    <citation type="submission" date="2019-04" db="EMBL/GenBank/DDBJ databases">
        <title>Pedobacter sp. RP-3-22 sp. nov., isolated from Arctic soil.</title>
        <authorList>
            <person name="Dahal R.H."/>
            <person name="Kim D.-U."/>
        </authorList>
    </citation>
    <scope>NUCLEOTIDE SEQUENCE [LARGE SCALE GENOMIC DNA]</scope>
    <source>
        <strain evidence="2 3">RP-3-22</strain>
    </source>
</reference>
<dbReference type="EMBL" id="SWBR01000002">
    <property type="protein sequence ID" value="TKC10510.1"/>
    <property type="molecule type" value="Genomic_DNA"/>
</dbReference>
<evidence type="ECO:0000313" key="2">
    <source>
        <dbReference type="EMBL" id="TKC10510.1"/>
    </source>
</evidence>
<keyword evidence="1" id="KW-0732">Signal</keyword>
<feature type="chain" id="PRO_5020567127" evidence="1">
    <location>
        <begin position="19"/>
        <end position="166"/>
    </location>
</feature>
<protein>
    <submittedName>
        <fullName evidence="2">Uncharacterized protein</fullName>
    </submittedName>
</protein>
<dbReference type="Proteomes" id="UP000309488">
    <property type="component" value="Unassembled WGS sequence"/>
</dbReference>
<accession>A0A4U1CTS9</accession>
<sequence length="166" mass="18879">MKMVLIFFLVGSSLHAGAEPEVAELRRLYYKAAEDSSASAELSRSLKSVNRSSSPILWCYKGASYMMEAKYAFNPITKLARFRKGKAAIEQAISKEPSNVEMRFIRFSLQNNLPGFLGYNGQIQADKQKLLLEVEQMEDRVLRENITSYLIASKKCTKEELKKLKL</sequence>
<feature type="signal peptide" evidence="1">
    <location>
        <begin position="1"/>
        <end position="18"/>
    </location>
</feature>
<organism evidence="2 3">
    <name type="scientific">Pedobacter polaris</name>
    <dbReference type="NCBI Taxonomy" id="2571273"/>
    <lineage>
        <taxon>Bacteria</taxon>
        <taxon>Pseudomonadati</taxon>
        <taxon>Bacteroidota</taxon>
        <taxon>Sphingobacteriia</taxon>
        <taxon>Sphingobacteriales</taxon>
        <taxon>Sphingobacteriaceae</taxon>
        <taxon>Pedobacter</taxon>
    </lineage>
</organism>
<name>A0A4U1CTS9_9SPHI</name>
<dbReference type="OrthoDB" id="663842at2"/>
<evidence type="ECO:0000313" key="3">
    <source>
        <dbReference type="Proteomes" id="UP000309488"/>
    </source>
</evidence>
<dbReference type="AlphaFoldDB" id="A0A4U1CTS9"/>
<comment type="caution">
    <text evidence="2">The sequence shown here is derived from an EMBL/GenBank/DDBJ whole genome shotgun (WGS) entry which is preliminary data.</text>
</comment>
<gene>
    <name evidence="2" type="ORF">FA048_10015</name>
</gene>
<dbReference type="RefSeq" id="WP_136840419.1">
    <property type="nucleotide sequence ID" value="NZ_SWBR01000002.1"/>
</dbReference>
<proteinExistence type="predicted"/>